<accession>A0ABR9EWF5</accession>
<evidence type="ECO:0000313" key="2">
    <source>
        <dbReference type="Proteomes" id="UP000615003"/>
    </source>
</evidence>
<protein>
    <submittedName>
        <fullName evidence="1">Uncharacterized protein</fullName>
    </submittedName>
</protein>
<dbReference type="Proteomes" id="UP000615003">
    <property type="component" value="Unassembled WGS sequence"/>
</dbReference>
<keyword evidence="2" id="KW-1185">Reference proteome</keyword>
<name>A0ABR9EWF5_PSEVC</name>
<proteinExistence type="predicted"/>
<sequence>MHTHNVINAPLKRQQVLRLQDINTAIYSGLMIRCRRPACSREKLSF</sequence>
<dbReference type="EMBL" id="AQGW01000025">
    <property type="protein sequence ID" value="MBE0384196.1"/>
    <property type="molecule type" value="Genomic_DNA"/>
</dbReference>
<organism evidence="1 2">
    <name type="scientific">Pseudoalteromonas carrageenovora IAM 12662</name>
    <dbReference type="NCBI Taxonomy" id="1314868"/>
    <lineage>
        <taxon>Bacteria</taxon>
        <taxon>Pseudomonadati</taxon>
        <taxon>Pseudomonadota</taxon>
        <taxon>Gammaproteobacteria</taxon>
        <taxon>Alteromonadales</taxon>
        <taxon>Pseudoalteromonadaceae</taxon>
        <taxon>Pseudoalteromonas</taxon>
    </lineage>
</organism>
<reference evidence="1 2" key="1">
    <citation type="submission" date="2015-06" db="EMBL/GenBank/DDBJ databases">
        <title>Genome sequence of Pseudoalteromonas carrageenovora.</title>
        <authorList>
            <person name="Xie B.-B."/>
            <person name="Rong J.-C."/>
            <person name="Qin Q.-L."/>
            <person name="Zhang Y.-Z."/>
        </authorList>
    </citation>
    <scope>NUCLEOTIDE SEQUENCE [LARGE SCALE GENOMIC DNA]</scope>
    <source>
        <strain evidence="1 2">IAM 12662</strain>
    </source>
</reference>
<evidence type="ECO:0000313" key="1">
    <source>
        <dbReference type="EMBL" id="MBE0384196.1"/>
    </source>
</evidence>
<gene>
    <name evidence="1" type="ORF">PCARR_b0136</name>
</gene>
<comment type="caution">
    <text evidence="1">The sequence shown here is derived from an EMBL/GenBank/DDBJ whole genome shotgun (WGS) entry which is preliminary data.</text>
</comment>